<dbReference type="OrthoDB" id="10037236at2759"/>
<accession>A0A4Z2GAZ0</accession>
<evidence type="ECO:0000313" key="2">
    <source>
        <dbReference type="Proteomes" id="UP000314294"/>
    </source>
</evidence>
<comment type="caution">
    <text evidence="1">The sequence shown here is derived from an EMBL/GenBank/DDBJ whole genome shotgun (WGS) entry which is preliminary data.</text>
</comment>
<evidence type="ECO:0000313" key="1">
    <source>
        <dbReference type="EMBL" id="TNN49914.1"/>
    </source>
</evidence>
<reference evidence="1 2" key="1">
    <citation type="submission" date="2019-03" db="EMBL/GenBank/DDBJ databases">
        <title>First draft genome of Liparis tanakae, snailfish: a comprehensive survey of snailfish specific genes.</title>
        <authorList>
            <person name="Kim W."/>
            <person name="Song I."/>
            <person name="Jeong J.-H."/>
            <person name="Kim D."/>
            <person name="Kim S."/>
            <person name="Ryu S."/>
            <person name="Song J.Y."/>
            <person name="Lee S.K."/>
        </authorList>
    </citation>
    <scope>NUCLEOTIDE SEQUENCE [LARGE SCALE GENOMIC DNA]</scope>
    <source>
        <tissue evidence="1">Muscle</tissue>
    </source>
</reference>
<gene>
    <name evidence="1" type="ORF">EYF80_039904</name>
</gene>
<protein>
    <submittedName>
        <fullName evidence="1">Uncharacterized protein</fullName>
    </submittedName>
</protein>
<dbReference type="EMBL" id="SRLO01000637">
    <property type="protein sequence ID" value="TNN49914.1"/>
    <property type="molecule type" value="Genomic_DNA"/>
</dbReference>
<dbReference type="AlphaFoldDB" id="A0A4Z2GAZ0"/>
<proteinExistence type="predicted"/>
<dbReference type="Proteomes" id="UP000314294">
    <property type="component" value="Unassembled WGS sequence"/>
</dbReference>
<keyword evidence="2" id="KW-1185">Reference proteome</keyword>
<sequence>MLPLIIKGTEVERADSYTFLGQQVTSDLSWTLNTTATVITKRGELICSSGAPLQRQRRSVSGEDKKLFWAGSDHIPSCEGETPPMAVAEAQIAILKVIVAAQAVILSTMRNTTPIRASTIPRNTYETASRSSFTQAMSSSRSFSTGTPLFASGSLHRRRPASGHWDEFFNQ</sequence>
<organism evidence="1 2">
    <name type="scientific">Liparis tanakae</name>
    <name type="common">Tanaka's snailfish</name>
    <dbReference type="NCBI Taxonomy" id="230148"/>
    <lineage>
        <taxon>Eukaryota</taxon>
        <taxon>Metazoa</taxon>
        <taxon>Chordata</taxon>
        <taxon>Craniata</taxon>
        <taxon>Vertebrata</taxon>
        <taxon>Euteleostomi</taxon>
        <taxon>Actinopterygii</taxon>
        <taxon>Neopterygii</taxon>
        <taxon>Teleostei</taxon>
        <taxon>Neoteleostei</taxon>
        <taxon>Acanthomorphata</taxon>
        <taxon>Eupercaria</taxon>
        <taxon>Perciformes</taxon>
        <taxon>Cottioidei</taxon>
        <taxon>Cottales</taxon>
        <taxon>Liparidae</taxon>
        <taxon>Liparis</taxon>
    </lineage>
</organism>
<name>A0A4Z2GAZ0_9TELE</name>